<accession>A0A6J5DI67</accession>
<name>A0A6J5DI67_9BURK</name>
<evidence type="ECO:0000313" key="2">
    <source>
        <dbReference type="Proteomes" id="UP000494329"/>
    </source>
</evidence>
<reference evidence="1 2" key="1">
    <citation type="submission" date="2020-04" db="EMBL/GenBank/DDBJ databases">
        <authorList>
            <person name="De Canck E."/>
        </authorList>
    </citation>
    <scope>NUCLEOTIDE SEQUENCE [LARGE SCALE GENOMIC DNA]</scope>
    <source>
        <strain evidence="1 2">LMG 29739</strain>
    </source>
</reference>
<evidence type="ECO:0000313" key="1">
    <source>
        <dbReference type="EMBL" id="CAB3753930.1"/>
    </source>
</evidence>
<evidence type="ECO:0008006" key="3">
    <source>
        <dbReference type="Google" id="ProtNLM"/>
    </source>
</evidence>
<sequence length="492" mass="51135">MHRAIGMELAVPGVMHDPTSPAPVAGQAAASAARPVSSSVSSSVTRDWACPFCPLLCDDIEAHVADDATITAPATDCPRLAAALTHYGSADLNCPPSIDGQAVTLDTALAEAADILSHAHRPLFGACATDVAGARALYTLAAACGATLDTLHGDALSAATLAMQDRGAFFTTLSEVRSRADLLVVFGCAPAQHHPRFYERALAGNGDGDSASVAASATATAPRTICFVGCPVDPAAPPIADARCESILADASPHDLLALWSAIAEGRPASVFEKGMPQTAQLATQLATLMERIAAARYTAFIYEPAALPQPHAALLIEALHRIVKAINRTSRAGALALGGADGALTVSQTVTWLSGLPLRTHVSRPDRPEGAAPLDHDPYRYRAERLLDAREVDALLWVTSFAPHALPAALDPQAPAIVFGPPSLASTISPRAARTVFIPVATPGIDSDGHLFRLDTSIVTPLHAARQTNLRTVAALATDLAERVADARRPT</sequence>
<dbReference type="SUPFAM" id="SSF53706">
    <property type="entry name" value="Formate dehydrogenase/DMSO reductase, domains 1-3"/>
    <property type="match status" value="1"/>
</dbReference>
<dbReference type="EMBL" id="CADIKF010000011">
    <property type="protein sequence ID" value="CAB3753930.1"/>
    <property type="molecule type" value="Genomic_DNA"/>
</dbReference>
<dbReference type="Proteomes" id="UP000494329">
    <property type="component" value="Unassembled WGS sequence"/>
</dbReference>
<dbReference type="AlphaFoldDB" id="A0A6J5DI67"/>
<organism evidence="1 2">
    <name type="scientific">Paraburkholderia solisilvae</name>
    <dbReference type="NCBI Taxonomy" id="624376"/>
    <lineage>
        <taxon>Bacteria</taxon>
        <taxon>Pseudomonadati</taxon>
        <taxon>Pseudomonadota</taxon>
        <taxon>Betaproteobacteria</taxon>
        <taxon>Burkholderiales</taxon>
        <taxon>Burkholderiaceae</taxon>
        <taxon>Paraburkholderia</taxon>
    </lineage>
</organism>
<proteinExistence type="predicted"/>
<protein>
    <recommendedName>
        <fullName evidence="3">Formyltransferase/hydrolase complex Fhc subunit B</fullName>
    </recommendedName>
</protein>
<keyword evidence="2" id="KW-1185">Reference proteome</keyword>
<gene>
    <name evidence="1" type="ORF">LMG29739_01833</name>
</gene>